<evidence type="ECO:0000256" key="1">
    <source>
        <dbReference type="SAM" id="MobiDB-lite"/>
    </source>
</evidence>
<name>A0ABR6V322_9PSED</name>
<dbReference type="RefSeq" id="WP_023378591.1">
    <property type="nucleotide sequence ID" value="NZ_JABWRS010000002.1"/>
</dbReference>
<keyword evidence="3" id="KW-1185">Reference proteome</keyword>
<comment type="caution">
    <text evidence="2">The sequence shown here is derived from an EMBL/GenBank/DDBJ whole genome shotgun (WGS) entry which is preliminary data.</text>
</comment>
<sequence>MSDGQEPGEPDAIHAAQDPQDEVEYSEDFAAMILAQEERGFEEIDVDDLLALLERMIIEARRLGPNRQ</sequence>
<reference evidence="2 3" key="1">
    <citation type="journal article" date="2020" name="Microorganisms">
        <title>Reliable Identification of Environmental Pseudomonas Isolates Using the rpoD Gene.</title>
        <authorList>
            <consortium name="The Broad Institute Genome Sequencing Platform"/>
            <person name="Girard L."/>
            <person name="Lood C."/>
            <person name="Rokni-Zadeh H."/>
            <person name="van Noort V."/>
            <person name="Lavigne R."/>
            <person name="De Mot R."/>
        </authorList>
    </citation>
    <scope>NUCLEOTIDE SEQUENCE [LARGE SCALE GENOMIC DNA]</scope>
    <source>
        <strain evidence="2 3">RW7P2</strain>
    </source>
</reference>
<evidence type="ECO:0000313" key="2">
    <source>
        <dbReference type="EMBL" id="MBC3474902.1"/>
    </source>
</evidence>
<feature type="region of interest" description="Disordered" evidence="1">
    <location>
        <begin position="1"/>
        <end position="22"/>
    </location>
</feature>
<gene>
    <name evidence="2" type="ORF">HU747_04735</name>
</gene>
<organism evidence="2 3">
    <name type="scientific">Pseudomonas taiwanensis</name>
    <dbReference type="NCBI Taxonomy" id="470150"/>
    <lineage>
        <taxon>Bacteria</taxon>
        <taxon>Pseudomonadati</taxon>
        <taxon>Pseudomonadota</taxon>
        <taxon>Gammaproteobacteria</taxon>
        <taxon>Pseudomonadales</taxon>
        <taxon>Pseudomonadaceae</taxon>
        <taxon>Pseudomonas</taxon>
    </lineage>
</organism>
<dbReference type="EMBL" id="JABWRS010000002">
    <property type="protein sequence ID" value="MBC3474902.1"/>
    <property type="molecule type" value="Genomic_DNA"/>
</dbReference>
<dbReference type="Proteomes" id="UP000628086">
    <property type="component" value="Unassembled WGS sequence"/>
</dbReference>
<accession>A0ABR6V322</accession>
<evidence type="ECO:0000313" key="3">
    <source>
        <dbReference type="Proteomes" id="UP000628086"/>
    </source>
</evidence>
<protein>
    <submittedName>
        <fullName evidence="2">Uncharacterized protein</fullName>
    </submittedName>
</protein>
<proteinExistence type="predicted"/>